<dbReference type="SUPFAM" id="SSF52540">
    <property type="entry name" value="P-loop containing nucleoside triphosphate hydrolases"/>
    <property type="match status" value="1"/>
</dbReference>
<comment type="caution">
    <text evidence="7">The sequence shown here is derived from an EMBL/GenBank/DDBJ whole genome shotgun (WGS) entry which is preliminary data.</text>
</comment>
<evidence type="ECO:0000259" key="6">
    <source>
        <dbReference type="PROSITE" id="PS50893"/>
    </source>
</evidence>
<evidence type="ECO:0000256" key="4">
    <source>
        <dbReference type="ARBA" id="ARBA00022840"/>
    </source>
</evidence>
<keyword evidence="3" id="KW-0547">Nucleotide-binding</keyword>
<dbReference type="InterPro" id="IPR052156">
    <property type="entry name" value="BCAA_Transport_ATP-bd_LivF"/>
</dbReference>
<dbReference type="InterPro" id="IPR017871">
    <property type="entry name" value="ABC_transporter-like_CS"/>
</dbReference>
<dbReference type="SMART" id="SM00382">
    <property type="entry name" value="AAA"/>
    <property type="match status" value="1"/>
</dbReference>
<protein>
    <submittedName>
        <fullName evidence="7">ABC transporter ATP-binding protein</fullName>
    </submittedName>
</protein>
<dbReference type="CDD" id="cd03224">
    <property type="entry name" value="ABC_TM1139_LivF_branched"/>
    <property type="match status" value="1"/>
</dbReference>
<dbReference type="InterPro" id="IPR027417">
    <property type="entry name" value="P-loop_NTPase"/>
</dbReference>
<dbReference type="PROSITE" id="PS50893">
    <property type="entry name" value="ABC_TRANSPORTER_2"/>
    <property type="match status" value="1"/>
</dbReference>
<keyword evidence="4 7" id="KW-0067">ATP-binding</keyword>
<keyword evidence="2" id="KW-0813">Transport</keyword>
<dbReference type="RefSeq" id="WP_380126022.1">
    <property type="nucleotide sequence ID" value="NZ_JBHSIU010000071.1"/>
</dbReference>
<comment type="similarity">
    <text evidence="1">Belongs to the ABC transporter superfamily.</text>
</comment>
<reference evidence="8" key="1">
    <citation type="journal article" date="2019" name="Int. J. Syst. Evol. Microbiol.">
        <title>The Global Catalogue of Microorganisms (GCM) 10K type strain sequencing project: providing services to taxonomists for standard genome sequencing and annotation.</title>
        <authorList>
            <consortium name="The Broad Institute Genomics Platform"/>
            <consortium name="The Broad Institute Genome Sequencing Center for Infectious Disease"/>
            <person name="Wu L."/>
            <person name="Ma J."/>
        </authorList>
    </citation>
    <scope>NUCLEOTIDE SEQUENCE [LARGE SCALE GENOMIC DNA]</scope>
    <source>
        <strain evidence="8">CGMCC 4.7152</strain>
    </source>
</reference>
<name>A0ABV9WDL7_9ACTN</name>
<gene>
    <name evidence="7" type="ORF">ACFPIJ_47090</name>
</gene>
<sequence>MRLSLEQVSAGYGGGVVVHRIDLSVPAGTVHAVVGHNGAGKTTLLHTIAGLIPPATGRILLDGTDLTGQPAHRRTRAGIGYVPQGRRVFASLTVAEHLAIAQRHTTGTSTAARWTRDRVLNLLPHLATRLRHRGAHLSGGEQQMLAIARALLTQPALLLLDEPTEGLAPAISEQISRTITALAGDGLAVLLATPQPNLARTVADQTSVLTAGRVTAHLDAATIRADPDGLRAALTPGTHGSTPAAGTAAAATLDQRPGRAAVWIDTLPAPSAASTATTGTTATGGPS</sequence>
<dbReference type="EMBL" id="JBHSIU010000071">
    <property type="protein sequence ID" value="MFC5005386.1"/>
    <property type="molecule type" value="Genomic_DNA"/>
</dbReference>
<dbReference type="Pfam" id="PF00005">
    <property type="entry name" value="ABC_tran"/>
    <property type="match status" value="1"/>
</dbReference>
<evidence type="ECO:0000256" key="2">
    <source>
        <dbReference type="ARBA" id="ARBA00022448"/>
    </source>
</evidence>
<evidence type="ECO:0000256" key="3">
    <source>
        <dbReference type="ARBA" id="ARBA00022741"/>
    </source>
</evidence>
<evidence type="ECO:0000313" key="7">
    <source>
        <dbReference type="EMBL" id="MFC5005386.1"/>
    </source>
</evidence>
<dbReference type="PANTHER" id="PTHR43820">
    <property type="entry name" value="HIGH-AFFINITY BRANCHED-CHAIN AMINO ACID TRANSPORT ATP-BINDING PROTEIN LIVF"/>
    <property type="match status" value="1"/>
</dbReference>
<feature type="domain" description="ABC transporter" evidence="6">
    <location>
        <begin position="3"/>
        <end position="236"/>
    </location>
</feature>
<dbReference type="GO" id="GO:0005524">
    <property type="term" value="F:ATP binding"/>
    <property type="evidence" value="ECO:0007669"/>
    <property type="project" value="UniProtKB-KW"/>
</dbReference>
<evidence type="ECO:0000256" key="1">
    <source>
        <dbReference type="ARBA" id="ARBA00005417"/>
    </source>
</evidence>
<dbReference type="Proteomes" id="UP001595912">
    <property type="component" value="Unassembled WGS sequence"/>
</dbReference>
<accession>A0ABV9WDL7</accession>
<keyword evidence="5" id="KW-0029">Amino-acid transport</keyword>
<evidence type="ECO:0000313" key="8">
    <source>
        <dbReference type="Proteomes" id="UP001595912"/>
    </source>
</evidence>
<dbReference type="PROSITE" id="PS00211">
    <property type="entry name" value="ABC_TRANSPORTER_1"/>
    <property type="match status" value="1"/>
</dbReference>
<dbReference type="InterPro" id="IPR003593">
    <property type="entry name" value="AAA+_ATPase"/>
</dbReference>
<dbReference type="InterPro" id="IPR003439">
    <property type="entry name" value="ABC_transporter-like_ATP-bd"/>
</dbReference>
<proteinExistence type="inferred from homology"/>
<dbReference type="Gene3D" id="3.40.50.300">
    <property type="entry name" value="P-loop containing nucleotide triphosphate hydrolases"/>
    <property type="match status" value="1"/>
</dbReference>
<keyword evidence="8" id="KW-1185">Reference proteome</keyword>
<organism evidence="7 8">
    <name type="scientific">Dactylosporangium cerinum</name>
    <dbReference type="NCBI Taxonomy" id="1434730"/>
    <lineage>
        <taxon>Bacteria</taxon>
        <taxon>Bacillati</taxon>
        <taxon>Actinomycetota</taxon>
        <taxon>Actinomycetes</taxon>
        <taxon>Micromonosporales</taxon>
        <taxon>Micromonosporaceae</taxon>
        <taxon>Dactylosporangium</taxon>
    </lineage>
</organism>
<dbReference type="PANTHER" id="PTHR43820:SF4">
    <property type="entry name" value="HIGH-AFFINITY BRANCHED-CHAIN AMINO ACID TRANSPORT ATP-BINDING PROTEIN LIVF"/>
    <property type="match status" value="1"/>
</dbReference>
<evidence type="ECO:0000256" key="5">
    <source>
        <dbReference type="ARBA" id="ARBA00022970"/>
    </source>
</evidence>